<reference evidence="1" key="1">
    <citation type="submission" date="2014-11" db="EMBL/GenBank/DDBJ databases">
        <authorList>
            <person name="Amaro Gonzalez C."/>
        </authorList>
    </citation>
    <scope>NUCLEOTIDE SEQUENCE</scope>
</reference>
<accession>A0A0E9WXW9</accession>
<protein>
    <submittedName>
        <fullName evidence="1">Uncharacterized protein</fullName>
    </submittedName>
</protein>
<organism evidence="1">
    <name type="scientific">Anguilla anguilla</name>
    <name type="common">European freshwater eel</name>
    <name type="synonym">Muraena anguilla</name>
    <dbReference type="NCBI Taxonomy" id="7936"/>
    <lineage>
        <taxon>Eukaryota</taxon>
        <taxon>Metazoa</taxon>
        <taxon>Chordata</taxon>
        <taxon>Craniata</taxon>
        <taxon>Vertebrata</taxon>
        <taxon>Euteleostomi</taxon>
        <taxon>Actinopterygii</taxon>
        <taxon>Neopterygii</taxon>
        <taxon>Teleostei</taxon>
        <taxon>Anguilliformes</taxon>
        <taxon>Anguillidae</taxon>
        <taxon>Anguilla</taxon>
    </lineage>
</organism>
<sequence>MFLYYLMKPVLKCTLYIQCCTLQRYTLFFGTILYSNSNSSLLSNRSYRIICVVLVVNFF</sequence>
<reference evidence="1" key="2">
    <citation type="journal article" date="2015" name="Fish Shellfish Immunol.">
        <title>Early steps in the European eel (Anguilla anguilla)-Vibrio vulnificus interaction in the gills: Role of the RtxA13 toxin.</title>
        <authorList>
            <person name="Callol A."/>
            <person name="Pajuelo D."/>
            <person name="Ebbesson L."/>
            <person name="Teles M."/>
            <person name="MacKenzie S."/>
            <person name="Amaro C."/>
        </authorList>
    </citation>
    <scope>NUCLEOTIDE SEQUENCE</scope>
</reference>
<dbReference type="AlphaFoldDB" id="A0A0E9WXW9"/>
<dbReference type="EMBL" id="GBXM01013265">
    <property type="protein sequence ID" value="JAH95312.1"/>
    <property type="molecule type" value="Transcribed_RNA"/>
</dbReference>
<evidence type="ECO:0000313" key="1">
    <source>
        <dbReference type="EMBL" id="JAH95312.1"/>
    </source>
</evidence>
<proteinExistence type="predicted"/>
<name>A0A0E9WXW9_ANGAN</name>